<accession>A0A482X9S3</accession>
<evidence type="ECO:0000313" key="1">
    <source>
        <dbReference type="EMBL" id="RZF42240.1"/>
    </source>
</evidence>
<protein>
    <submittedName>
        <fullName evidence="1">Uncharacterized protein</fullName>
    </submittedName>
</protein>
<reference evidence="1 2" key="1">
    <citation type="journal article" date="2017" name="Gigascience">
        <title>Genome sequence of the small brown planthopper, Laodelphax striatellus.</title>
        <authorList>
            <person name="Zhu J."/>
            <person name="Jiang F."/>
            <person name="Wang X."/>
            <person name="Yang P."/>
            <person name="Bao Y."/>
            <person name="Zhao W."/>
            <person name="Wang W."/>
            <person name="Lu H."/>
            <person name="Wang Q."/>
            <person name="Cui N."/>
            <person name="Li J."/>
            <person name="Chen X."/>
            <person name="Luo L."/>
            <person name="Yu J."/>
            <person name="Kang L."/>
            <person name="Cui F."/>
        </authorList>
    </citation>
    <scope>NUCLEOTIDE SEQUENCE [LARGE SCALE GENOMIC DNA]</scope>
    <source>
        <strain evidence="1">Lst14</strain>
    </source>
</reference>
<name>A0A482X9S3_LAOST</name>
<gene>
    <name evidence="1" type="ORF">LSTR_LSTR004389</name>
</gene>
<dbReference type="EMBL" id="QKKF02015335">
    <property type="protein sequence ID" value="RZF42240.1"/>
    <property type="molecule type" value="Genomic_DNA"/>
</dbReference>
<organism evidence="1 2">
    <name type="scientific">Laodelphax striatellus</name>
    <name type="common">Small brown planthopper</name>
    <name type="synonym">Delphax striatella</name>
    <dbReference type="NCBI Taxonomy" id="195883"/>
    <lineage>
        <taxon>Eukaryota</taxon>
        <taxon>Metazoa</taxon>
        <taxon>Ecdysozoa</taxon>
        <taxon>Arthropoda</taxon>
        <taxon>Hexapoda</taxon>
        <taxon>Insecta</taxon>
        <taxon>Pterygota</taxon>
        <taxon>Neoptera</taxon>
        <taxon>Paraneoptera</taxon>
        <taxon>Hemiptera</taxon>
        <taxon>Auchenorrhyncha</taxon>
        <taxon>Fulgoroidea</taxon>
        <taxon>Delphacidae</taxon>
        <taxon>Criomorphinae</taxon>
        <taxon>Laodelphax</taxon>
    </lineage>
</organism>
<dbReference type="AlphaFoldDB" id="A0A482X9S3"/>
<dbReference type="Proteomes" id="UP000291343">
    <property type="component" value="Unassembled WGS sequence"/>
</dbReference>
<keyword evidence="2" id="KW-1185">Reference proteome</keyword>
<proteinExistence type="predicted"/>
<dbReference type="InParanoid" id="A0A482X9S3"/>
<sequence>MKYVFALSEQEQRAAVTGTENGGTVLNDCHPCFLTDRAKQWAGLSSRHYIWRKQSNKQQNERAKEGMKIECFVSDRSTLEDKNASKSLSMCLPNRKFASSVETNNSAGRICSCQLLCFVLAASAAFKFSATVFTTQHYHDARCIKSVGFEAR</sequence>
<comment type="caution">
    <text evidence="1">The sequence shown here is derived from an EMBL/GenBank/DDBJ whole genome shotgun (WGS) entry which is preliminary data.</text>
</comment>
<evidence type="ECO:0000313" key="2">
    <source>
        <dbReference type="Proteomes" id="UP000291343"/>
    </source>
</evidence>